<dbReference type="PANTHER" id="PTHR19143">
    <property type="entry name" value="FIBRINOGEN/TENASCIN/ANGIOPOEITIN"/>
    <property type="match status" value="1"/>
</dbReference>
<dbReference type="InterPro" id="IPR002181">
    <property type="entry name" value="Fibrinogen_a/b/g_C_dom"/>
</dbReference>
<dbReference type="Gene3D" id="4.10.530.10">
    <property type="entry name" value="Gamma-fibrinogen Carboxyl Terminal Fragment, domain 2"/>
    <property type="match status" value="1"/>
</dbReference>
<feature type="non-terminal residue" evidence="2">
    <location>
        <position position="1"/>
    </location>
</feature>
<organism evidence="2 3">
    <name type="scientific">Meganyctiphanes norvegica</name>
    <name type="common">Northern krill</name>
    <name type="synonym">Thysanopoda norvegica</name>
    <dbReference type="NCBI Taxonomy" id="48144"/>
    <lineage>
        <taxon>Eukaryota</taxon>
        <taxon>Metazoa</taxon>
        <taxon>Ecdysozoa</taxon>
        <taxon>Arthropoda</taxon>
        <taxon>Crustacea</taxon>
        <taxon>Multicrustacea</taxon>
        <taxon>Malacostraca</taxon>
        <taxon>Eumalacostraca</taxon>
        <taxon>Eucarida</taxon>
        <taxon>Euphausiacea</taxon>
        <taxon>Euphausiidae</taxon>
        <taxon>Meganyctiphanes</taxon>
    </lineage>
</organism>
<protein>
    <recommendedName>
        <fullName evidence="1">Fibrinogen C-terminal domain-containing protein</fullName>
    </recommendedName>
</protein>
<dbReference type="Proteomes" id="UP001497623">
    <property type="component" value="Unassembled WGS sequence"/>
</dbReference>
<evidence type="ECO:0000313" key="3">
    <source>
        <dbReference type="Proteomes" id="UP001497623"/>
    </source>
</evidence>
<dbReference type="Pfam" id="PF00147">
    <property type="entry name" value="Fibrinogen_C"/>
    <property type="match status" value="1"/>
</dbReference>
<dbReference type="PROSITE" id="PS51406">
    <property type="entry name" value="FIBRINOGEN_C_2"/>
    <property type="match status" value="1"/>
</dbReference>
<dbReference type="EMBL" id="CAXKWB010020669">
    <property type="protein sequence ID" value="CAL4122723.1"/>
    <property type="molecule type" value="Genomic_DNA"/>
</dbReference>
<reference evidence="2 3" key="1">
    <citation type="submission" date="2024-05" db="EMBL/GenBank/DDBJ databases">
        <authorList>
            <person name="Wallberg A."/>
        </authorList>
    </citation>
    <scope>NUCLEOTIDE SEQUENCE [LARGE SCALE GENOMIC DNA]</scope>
</reference>
<accession>A0AAV2RFI3</accession>
<evidence type="ECO:0000313" key="2">
    <source>
        <dbReference type="EMBL" id="CAL4122723.1"/>
    </source>
</evidence>
<dbReference type="InterPro" id="IPR036056">
    <property type="entry name" value="Fibrinogen-like_C"/>
</dbReference>
<gene>
    <name evidence="2" type="ORF">MNOR_LOCUS23445</name>
</gene>
<dbReference type="Gene3D" id="3.90.215.10">
    <property type="entry name" value="Gamma Fibrinogen, chain A, domain 1"/>
    <property type="match status" value="1"/>
</dbReference>
<dbReference type="GO" id="GO:0005615">
    <property type="term" value="C:extracellular space"/>
    <property type="evidence" value="ECO:0007669"/>
    <property type="project" value="TreeGrafter"/>
</dbReference>
<sequence>EEYATGFGDVNYDFYIGNEVIHALTDPSQNELWVTIEERYTGETGYAHYQYFHVAARDENPLPPYVMDIGLYEGTIGDGLLFHIGMGFSTIDQDNDYADYNCAE</sequence>
<dbReference type="AlphaFoldDB" id="A0AAV2RFI3"/>
<name>A0AAV2RFI3_MEGNR</name>
<dbReference type="SUPFAM" id="SSF56496">
    <property type="entry name" value="Fibrinogen C-terminal domain-like"/>
    <property type="match status" value="1"/>
</dbReference>
<dbReference type="InterPro" id="IPR050373">
    <property type="entry name" value="Fibrinogen_C-term_domain"/>
</dbReference>
<comment type="caution">
    <text evidence="2">The sequence shown here is derived from an EMBL/GenBank/DDBJ whole genome shotgun (WGS) entry which is preliminary data.</text>
</comment>
<evidence type="ECO:0000259" key="1">
    <source>
        <dbReference type="PROSITE" id="PS51406"/>
    </source>
</evidence>
<keyword evidence="3" id="KW-1185">Reference proteome</keyword>
<dbReference type="InterPro" id="IPR014716">
    <property type="entry name" value="Fibrinogen_a/b/g_C_1"/>
</dbReference>
<proteinExistence type="predicted"/>
<feature type="non-terminal residue" evidence="2">
    <location>
        <position position="104"/>
    </location>
</feature>
<feature type="domain" description="Fibrinogen C-terminal" evidence="1">
    <location>
        <begin position="1"/>
        <end position="104"/>
    </location>
</feature>